<dbReference type="InterPro" id="IPR001296">
    <property type="entry name" value="Glyco_trans_1"/>
</dbReference>
<evidence type="ECO:0000313" key="4">
    <source>
        <dbReference type="Proteomes" id="UP000034894"/>
    </source>
</evidence>
<dbReference type="STRING" id="1618443.UV73_C0006G0036"/>
<organism evidence="3 4">
    <name type="scientific">Candidatus Gottesmanbacteria bacterium GW2011_GWA2_43_14</name>
    <dbReference type="NCBI Taxonomy" id="1618443"/>
    <lineage>
        <taxon>Bacteria</taxon>
        <taxon>Candidatus Gottesmaniibacteriota</taxon>
    </lineage>
</organism>
<dbReference type="Proteomes" id="UP000034894">
    <property type="component" value="Unassembled WGS sequence"/>
</dbReference>
<dbReference type="PANTHER" id="PTHR45947:SF3">
    <property type="entry name" value="SULFOQUINOVOSYL TRANSFERASE SQD2"/>
    <property type="match status" value="1"/>
</dbReference>
<feature type="domain" description="Glycosyl transferase family 1" evidence="1">
    <location>
        <begin position="199"/>
        <end position="361"/>
    </location>
</feature>
<evidence type="ECO:0000259" key="2">
    <source>
        <dbReference type="Pfam" id="PF13439"/>
    </source>
</evidence>
<feature type="domain" description="Glycosyltransferase subfamily 4-like N-terminal" evidence="2">
    <location>
        <begin position="14"/>
        <end position="191"/>
    </location>
</feature>
<evidence type="ECO:0000313" key="3">
    <source>
        <dbReference type="EMBL" id="KKS97682.1"/>
    </source>
</evidence>
<dbReference type="Gene3D" id="3.40.50.2000">
    <property type="entry name" value="Glycogen Phosphorylase B"/>
    <property type="match status" value="2"/>
</dbReference>
<dbReference type="CDD" id="cd03801">
    <property type="entry name" value="GT4_PimA-like"/>
    <property type="match status" value="1"/>
</dbReference>
<dbReference type="GO" id="GO:0016757">
    <property type="term" value="F:glycosyltransferase activity"/>
    <property type="evidence" value="ECO:0007669"/>
    <property type="project" value="InterPro"/>
</dbReference>
<keyword evidence="3" id="KW-0808">Transferase</keyword>
<dbReference type="Pfam" id="PF13439">
    <property type="entry name" value="Glyco_transf_4"/>
    <property type="match status" value="1"/>
</dbReference>
<dbReference type="AlphaFoldDB" id="A0A0G1DJC4"/>
<dbReference type="InterPro" id="IPR050194">
    <property type="entry name" value="Glycosyltransferase_grp1"/>
</dbReference>
<dbReference type="Pfam" id="PF00534">
    <property type="entry name" value="Glycos_transf_1"/>
    <property type="match status" value="1"/>
</dbReference>
<dbReference type="PANTHER" id="PTHR45947">
    <property type="entry name" value="SULFOQUINOVOSYL TRANSFERASE SQD2"/>
    <property type="match status" value="1"/>
</dbReference>
<protein>
    <submittedName>
        <fullName evidence="3">Glycosyl transferase group 1</fullName>
    </submittedName>
</protein>
<dbReference type="SUPFAM" id="SSF53756">
    <property type="entry name" value="UDP-Glycosyltransferase/glycogen phosphorylase"/>
    <property type="match status" value="1"/>
</dbReference>
<dbReference type="EMBL" id="LCFP01000006">
    <property type="protein sequence ID" value="KKS97682.1"/>
    <property type="molecule type" value="Genomic_DNA"/>
</dbReference>
<comment type="caution">
    <text evidence="3">The sequence shown here is derived from an EMBL/GenBank/DDBJ whole genome shotgun (WGS) entry which is preliminary data.</text>
</comment>
<proteinExistence type="predicted"/>
<name>A0A0G1DJC4_9BACT</name>
<dbReference type="InterPro" id="IPR028098">
    <property type="entry name" value="Glyco_trans_4-like_N"/>
</dbReference>
<gene>
    <name evidence="3" type="ORF">UV73_C0006G0036</name>
</gene>
<accession>A0A0G1DJC4</accession>
<reference evidence="3 4" key="1">
    <citation type="journal article" date="2015" name="Nature">
        <title>rRNA introns, odd ribosomes, and small enigmatic genomes across a large radiation of phyla.</title>
        <authorList>
            <person name="Brown C.T."/>
            <person name="Hug L.A."/>
            <person name="Thomas B.C."/>
            <person name="Sharon I."/>
            <person name="Castelle C.J."/>
            <person name="Singh A."/>
            <person name="Wilkins M.J."/>
            <person name="Williams K.H."/>
            <person name="Banfield J.F."/>
        </authorList>
    </citation>
    <scope>NUCLEOTIDE SEQUENCE [LARGE SCALE GENOMIC DNA]</scope>
</reference>
<evidence type="ECO:0000259" key="1">
    <source>
        <dbReference type="Pfam" id="PF00534"/>
    </source>
</evidence>
<sequence length="403" mass="46143">MKILYLQTFPLWGSGSGTYARFLAQEAGRHFKVAMVAPETRHVPNVTLYPLKTSKKVVFTGHPEWPHATLYTDISNHDLIELYEEMLNSVRAAVEDFSPNIIHVHHAFPLSWTGRVIKSIYQIPYVISIHGSELPTVQKDKRYLALTGDALRRARRIVPNSFWTKDWMFKVFGDEFRSQVRVIPGGVDVRRFNPNLPTDEIDRKYGLTGKKVVMFAGKLTSYKGVRYLIAAAKKIPAEVIIVGEGPERKFLEERTKSLELKNIHFIGHVAEGDELRKFYNRADVFVAPSVWDEPLGLVILEAMSCKTPVVVTRKGGIPLAVKDGINGFFVRPKNSTEIALKVNKLLSSEEKRDKMAENARRIVEEKFSWETIAHRFILMYMRFAHFPKQKQNNSPKHKQLKIS</sequence>